<sequence length="392" mass="42961">MPFPNPSLGPSPAPLTHQNTHSQYFVTEPNDNPPSPISNPTSILDRDKFKPITPLIEEISPNNSPIKKLPLLCQNPSLPSSTTLVSNTQNAPSDIALISSFSNLALKRKAVDEGNDPPNSKLLRLCTSIPNPNPEADVTMVQVRKKFKRGGAQLPIKKQKCVLQKQADNEDGLCDVPILQVFQSLENGLALVPSPSETQGAVQRKCSPSPLCPICNEVEETVEHTLFHCPWTKPIWFGSGKSYWVQDGLINSADSLAAFGVIARVSGGKPQLWRVGRIPAVSATSIEAWALRIACATAFELNLFEAIFESDCLEVINAVLDAKSSGPWEISTIIEDIKNWAKDRCWSFLWCCREQNKVAHCLADLCLKKNLVNQSGCIPHEVVLLLEKDVTG</sequence>
<protein>
    <submittedName>
        <fullName evidence="1">Uncharacterized protein</fullName>
    </submittedName>
</protein>
<evidence type="ECO:0000313" key="2">
    <source>
        <dbReference type="Proteomes" id="UP001062846"/>
    </source>
</evidence>
<reference evidence="1" key="1">
    <citation type="submission" date="2022-02" db="EMBL/GenBank/DDBJ databases">
        <title>Plant Genome Project.</title>
        <authorList>
            <person name="Zhang R.-G."/>
        </authorList>
    </citation>
    <scope>NUCLEOTIDE SEQUENCE</scope>
    <source>
        <strain evidence="1">AT1</strain>
    </source>
</reference>
<evidence type="ECO:0000313" key="1">
    <source>
        <dbReference type="EMBL" id="KAI8573093.1"/>
    </source>
</evidence>
<comment type="caution">
    <text evidence="1">The sequence shown here is derived from an EMBL/GenBank/DDBJ whole genome shotgun (WGS) entry which is preliminary data.</text>
</comment>
<gene>
    <name evidence="1" type="ORF">RHMOL_Rhmol01G0251900</name>
</gene>
<name>A0ACC0Q522_RHOML</name>
<keyword evidence="2" id="KW-1185">Reference proteome</keyword>
<dbReference type="Proteomes" id="UP001062846">
    <property type="component" value="Chromosome 1"/>
</dbReference>
<organism evidence="1 2">
    <name type="scientific">Rhododendron molle</name>
    <name type="common">Chinese azalea</name>
    <name type="synonym">Azalea mollis</name>
    <dbReference type="NCBI Taxonomy" id="49168"/>
    <lineage>
        <taxon>Eukaryota</taxon>
        <taxon>Viridiplantae</taxon>
        <taxon>Streptophyta</taxon>
        <taxon>Embryophyta</taxon>
        <taxon>Tracheophyta</taxon>
        <taxon>Spermatophyta</taxon>
        <taxon>Magnoliopsida</taxon>
        <taxon>eudicotyledons</taxon>
        <taxon>Gunneridae</taxon>
        <taxon>Pentapetalae</taxon>
        <taxon>asterids</taxon>
        <taxon>Ericales</taxon>
        <taxon>Ericaceae</taxon>
        <taxon>Ericoideae</taxon>
        <taxon>Rhodoreae</taxon>
        <taxon>Rhododendron</taxon>
    </lineage>
</organism>
<accession>A0ACC0Q522</accession>
<proteinExistence type="predicted"/>
<dbReference type="EMBL" id="CM046388">
    <property type="protein sequence ID" value="KAI8573093.1"/>
    <property type="molecule type" value="Genomic_DNA"/>
</dbReference>